<dbReference type="InterPro" id="IPR027417">
    <property type="entry name" value="P-loop_NTPase"/>
</dbReference>
<sequence length="407" mass="46961">MIKLIGFEIFGHSLFKDGTLFSIRTENKNTQQSISRVNHLNQSLSINKIVGIVGINATGKSTLMRIFKGLNDLYLFDRSIDQTELNKALRSKNNSIQVKAFLASDDNKIFKINTDFKEIHNEDSVSWIITDEKIFKKKAKYISKNEYFSFDEKNAECLSKNEQFSFDKKKYFDRNKSLSEQSKSVIKPNDSVFRIVLDDNDKRGFVLSTVEITDVNVPRTFSDQTPRELLKYLDPSIEYLTYKRNKEGKIISCSLKFKNSDEIIHGSNFNEVTSYLSSGTIKGITLFFEFVVALRRGATLLVDEIELHINKQIARDFIGLFSDPTINKNGATLIYSTHYIELTDDLRRNDEEYILKRNTYSELTRLSDKIDRNDLKNSEFFQNNMLGGTAPSYSRLQNLKDSIRSTM</sequence>
<name>A0ABR8P773_9LACO</name>
<protein>
    <submittedName>
        <fullName evidence="2">ATP-binding protein</fullName>
    </submittedName>
</protein>
<accession>A0ABR8P773</accession>
<dbReference type="RefSeq" id="WP_191668010.1">
    <property type="nucleotide sequence ID" value="NZ_QORN01000019.1"/>
</dbReference>
<comment type="caution">
    <text evidence="2">The sequence shown here is derived from an EMBL/GenBank/DDBJ whole genome shotgun (WGS) entry which is preliminary data.</text>
</comment>
<dbReference type="SUPFAM" id="SSF52540">
    <property type="entry name" value="P-loop containing nucleoside triphosphate hydrolases"/>
    <property type="match status" value="1"/>
</dbReference>
<evidence type="ECO:0000259" key="1">
    <source>
        <dbReference type="Pfam" id="PF13304"/>
    </source>
</evidence>
<keyword evidence="2" id="KW-0067">ATP-binding</keyword>
<dbReference type="Proteomes" id="UP000704341">
    <property type="component" value="Unassembled WGS sequence"/>
</dbReference>
<reference evidence="2 3" key="1">
    <citation type="submission" date="2018-07" db="EMBL/GenBank/DDBJ databases">
        <title>Phylogenomic Insights into understanding Host Adaptation of Lactobacillus reuteri by a novel species, Lactobacillus spp. M31.</title>
        <authorList>
            <person name="Sharma S."/>
            <person name="Patil P."/>
            <person name="Korpole S."/>
            <person name="Patil P.B."/>
        </authorList>
    </citation>
    <scope>NUCLEOTIDE SEQUENCE [LARGE SCALE GENOMIC DNA]</scope>
    <source>
        <strain evidence="2 3">M31</strain>
    </source>
</reference>
<keyword evidence="3" id="KW-1185">Reference proteome</keyword>
<dbReference type="InterPro" id="IPR003959">
    <property type="entry name" value="ATPase_AAA_core"/>
</dbReference>
<dbReference type="GO" id="GO:0005524">
    <property type="term" value="F:ATP binding"/>
    <property type="evidence" value="ECO:0007669"/>
    <property type="project" value="UniProtKB-KW"/>
</dbReference>
<dbReference type="Gene3D" id="3.40.50.300">
    <property type="entry name" value="P-loop containing nucleotide triphosphate hydrolases"/>
    <property type="match status" value="1"/>
</dbReference>
<proteinExistence type="predicted"/>
<dbReference type="Pfam" id="PF13304">
    <property type="entry name" value="AAA_21"/>
    <property type="match status" value="1"/>
</dbReference>
<evidence type="ECO:0000313" key="2">
    <source>
        <dbReference type="EMBL" id="MBD5806552.1"/>
    </source>
</evidence>
<keyword evidence="2" id="KW-0547">Nucleotide-binding</keyword>
<feature type="domain" description="ATPase AAA-type core" evidence="1">
    <location>
        <begin position="49"/>
        <end position="341"/>
    </location>
</feature>
<organism evidence="2 3">
    <name type="scientific">Limosilactobacillus walteri</name>
    <dbReference type="NCBI Taxonomy" id="2268022"/>
    <lineage>
        <taxon>Bacteria</taxon>
        <taxon>Bacillati</taxon>
        <taxon>Bacillota</taxon>
        <taxon>Bacilli</taxon>
        <taxon>Lactobacillales</taxon>
        <taxon>Lactobacillaceae</taxon>
        <taxon>Limosilactobacillus</taxon>
    </lineage>
</organism>
<dbReference type="EMBL" id="QORN01000019">
    <property type="protein sequence ID" value="MBD5806552.1"/>
    <property type="molecule type" value="Genomic_DNA"/>
</dbReference>
<gene>
    <name evidence="2" type="ORF">DTK66_05415</name>
</gene>
<evidence type="ECO:0000313" key="3">
    <source>
        <dbReference type="Proteomes" id="UP000704341"/>
    </source>
</evidence>